<name>A0A0E9W1Z5_ANGAN</name>
<organism evidence="1">
    <name type="scientific">Anguilla anguilla</name>
    <name type="common">European freshwater eel</name>
    <name type="synonym">Muraena anguilla</name>
    <dbReference type="NCBI Taxonomy" id="7936"/>
    <lineage>
        <taxon>Eukaryota</taxon>
        <taxon>Metazoa</taxon>
        <taxon>Chordata</taxon>
        <taxon>Craniata</taxon>
        <taxon>Vertebrata</taxon>
        <taxon>Euteleostomi</taxon>
        <taxon>Actinopterygii</taxon>
        <taxon>Neopterygii</taxon>
        <taxon>Teleostei</taxon>
        <taxon>Anguilliformes</taxon>
        <taxon>Anguillidae</taxon>
        <taxon>Anguilla</taxon>
    </lineage>
</organism>
<accession>A0A0E9W1Z5</accession>
<evidence type="ECO:0000313" key="1">
    <source>
        <dbReference type="EMBL" id="JAH83590.1"/>
    </source>
</evidence>
<sequence length="46" mass="5514">MIVHWWRIAQSIPYITSKLTGRRMLFTDQYLGLSYQGRISWFAMSC</sequence>
<proteinExistence type="predicted"/>
<protein>
    <submittedName>
        <fullName evidence="1">Uncharacterized protein</fullName>
    </submittedName>
</protein>
<reference evidence="1" key="1">
    <citation type="submission" date="2014-11" db="EMBL/GenBank/DDBJ databases">
        <authorList>
            <person name="Amaro Gonzalez C."/>
        </authorList>
    </citation>
    <scope>NUCLEOTIDE SEQUENCE</scope>
</reference>
<dbReference type="AlphaFoldDB" id="A0A0E9W1Z5"/>
<dbReference type="EMBL" id="GBXM01024987">
    <property type="protein sequence ID" value="JAH83590.1"/>
    <property type="molecule type" value="Transcribed_RNA"/>
</dbReference>
<reference evidence="1" key="2">
    <citation type="journal article" date="2015" name="Fish Shellfish Immunol.">
        <title>Early steps in the European eel (Anguilla anguilla)-Vibrio vulnificus interaction in the gills: Role of the RtxA13 toxin.</title>
        <authorList>
            <person name="Callol A."/>
            <person name="Pajuelo D."/>
            <person name="Ebbesson L."/>
            <person name="Teles M."/>
            <person name="MacKenzie S."/>
            <person name="Amaro C."/>
        </authorList>
    </citation>
    <scope>NUCLEOTIDE SEQUENCE</scope>
</reference>